<keyword evidence="3" id="KW-1185">Reference proteome</keyword>
<sequence>MGRPKKRKVREDEDQASANTSNDTPPSSGERDTLDDMNAGMDLNGLDLSPQVAFDSGIGTDWGPCPIQYRHGIGKAVLLLSR</sequence>
<dbReference type="EMBL" id="JAANBB010000031">
    <property type="protein sequence ID" value="KAF7554502.1"/>
    <property type="molecule type" value="Genomic_DNA"/>
</dbReference>
<name>A0A9P5LIP7_9HYPO</name>
<dbReference type="Proteomes" id="UP000722485">
    <property type="component" value="Unassembled WGS sequence"/>
</dbReference>
<accession>A0A9P5LIP7</accession>
<reference evidence="2" key="1">
    <citation type="submission" date="2020-03" db="EMBL/GenBank/DDBJ databases">
        <title>Draft Genome Sequence of Cylindrodendrum hubeiense.</title>
        <authorList>
            <person name="Buettner E."/>
            <person name="Kellner H."/>
        </authorList>
    </citation>
    <scope>NUCLEOTIDE SEQUENCE</scope>
    <source>
        <strain evidence="2">IHI 201604</strain>
    </source>
</reference>
<feature type="region of interest" description="Disordered" evidence="1">
    <location>
        <begin position="1"/>
        <end position="44"/>
    </location>
</feature>
<dbReference type="OrthoDB" id="4356994at2759"/>
<evidence type="ECO:0000313" key="2">
    <source>
        <dbReference type="EMBL" id="KAF7554502.1"/>
    </source>
</evidence>
<feature type="compositionally biased region" description="Polar residues" evidence="1">
    <location>
        <begin position="16"/>
        <end position="27"/>
    </location>
</feature>
<evidence type="ECO:0000313" key="3">
    <source>
        <dbReference type="Proteomes" id="UP000722485"/>
    </source>
</evidence>
<proteinExistence type="predicted"/>
<organism evidence="2 3">
    <name type="scientific">Cylindrodendrum hubeiense</name>
    <dbReference type="NCBI Taxonomy" id="595255"/>
    <lineage>
        <taxon>Eukaryota</taxon>
        <taxon>Fungi</taxon>
        <taxon>Dikarya</taxon>
        <taxon>Ascomycota</taxon>
        <taxon>Pezizomycotina</taxon>
        <taxon>Sordariomycetes</taxon>
        <taxon>Hypocreomycetidae</taxon>
        <taxon>Hypocreales</taxon>
        <taxon>Nectriaceae</taxon>
        <taxon>Cylindrodendrum</taxon>
    </lineage>
</organism>
<gene>
    <name evidence="2" type="ORF">G7Z17_g2870</name>
</gene>
<comment type="caution">
    <text evidence="2">The sequence shown here is derived from an EMBL/GenBank/DDBJ whole genome shotgun (WGS) entry which is preliminary data.</text>
</comment>
<protein>
    <submittedName>
        <fullName evidence="2">Uncharacterized protein</fullName>
    </submittedName>
</protein>
<dbReference type="AlphaFoldDB" id="A0A9P5LIP7"/>
<evidence type="ECO:0000256" key="1">
    <source>
        <dbReference type="SAM" id="MobiDB-lite"/>
    </source>
</evidence>